<gene>
    <name evidence="2" type="ORF">BXY75_0616</name>
</gene>
<evidence type="ECO:0000259" key="1">
    <source>
        <dbReference type="PROSITE" id="PS51186"/>
    </source>
</evidence>
<dbReference type="SUPFAM" id="SSF55729">
    <property type="entry name" value="Acyl-CoA N-acyltransferases (Nat)"/>
    <property type="match status" value="1"/>
</dbReference>
<organism evidence="2 3">
    <name type="scientific">Ulvibacter antarcticus</name>
    <dbReference type="NCBI Taxonomy" id="442714"/>
    <lineage>
        <taxon>Bacteria</taxon>
        <taxon>Pseudomonadati</taxon>
        <taxon>Bacteroidota</taxon>
        <taxon>Flavobacteriia</taxon>
        <taxon>Flavobacteriales</taxon>
        <taxon>Flavobacteriaceae</taxon>
        <taxon>Ulvibacter</taxon>
    </lineage>
</organism>
<reference evidence="2 3" key="1">
    <citation type="submission" date="2018-10" db="EMBL/GenBank/DDBJ databases">
        <title>Genomic Encyclopedia of Archaeal and Bacterial Type Strains, Phase II (KMG-II): from individual species to whole genera.</title>
        <authorList>
            <person name="Goeker M."/>
        </authorList>
    </citation>
    <scope>NUCLEOTIDE SEQUENCE [LARGE SCALE GENOMIC DNA]</scope>
    <source>
        <strain evidence="2 3">DSM 23424</strain>
    </source>
</reference>
<keyword evidence="3" id="KW-1185">Reference proteome</keyword>
<protein>
    <submittedName>
        <fullName evidence="2">RimJ/RimL family protein N-acetyltransferase</fullName>
    </submittedName>
</protein>
<keyword evidence="2" id="KW-0808">Transferase</keyword>
<dbReference type="Gene3D" id="3.40.630.30">
    <property type="match status" value="1"/>
</dbReference>
<dbReference type="GO" id="GO:0016747">
    <property type="term" value="F:acyltransferase activity, transferring groups other than amino-acyl groups"/>
    <property type="evidence" value="ECO:0007669"/>
    <property type="project" value="InterPro"/>
</dbReference>
<comment type="caution">
    <text evidence="2">The sequence shown here is derived from an EMBL/GenBank/DDBJ whole genome shotgun (WGS) entry which is preliminary data.</text>
</comment>
<dbReference type="Proteomes" id="UP000271339">
    <property type="component" value="Unassembled WGS sequence"/>
</dbReference>
<evidence type="ECO:0000313" key="3">
    <source>
        <dbReference type="Proteomes" id="UP000271339"/>
    </source>
</evidence>
<dbReference type="InterPro" id="IPR016181">
    <property type="entry name" value="Acyl_CoA_acyltransferase"/>
</dbReference>
<feature type="domain" description="N-acetyltransferase" evidence="1">
    <location>
        <begin position="2"/>
        <end position="169"/>
    </location>
</feature>
<dbReference type="Pfam" id="PF13302">
    <property type="entry name" value="Acetyltransf_3"/>
    <property type="match status" value="1"/>
</dbReference>
<dbReference type="RefSeq" id="WP_121906207.1">
    <property type="nucleotide sequence ID" value="NZ_REFC01000011.1"/>
</dbReference>
<accession>A0A3L9Z2G7</accession>
<sequence>MLSVREITKNDVSSLIHYWVNSSDAHMLAMGADLTKLPSEESLYKSLTEQIELPLDKKQSYALIWFLNDFAVGHCNVNQIQFGKEAYMHLHLWESENRQKGLGKTLVEQSIPVFFKNLQLQTLYCEPYALNPAPNRTLEKLGFTFVKEHITVPGYLNFEQKVNLWKLEK</sequence>
<proteinExistence type="predicted"/>
<dbReference type="PROSITE" id="PS51186">
    <property type="entry name" value="GNAT"/>
    <property type="match status" value="1"/>
</dbReference>
<name>A0A3L9Z2G7_9FLAO</name>
<evidence type="ECO:0000313" key="2">
    <source>
        <dbReference type="EMBL" id="RMA66197.1"/>
    </source>
</evidence>
<dbReference type="EMBL" id="REFC01000011">
    <property type="protein sequence ID" value="RMA66197.1"/>
    <property type="molecule type" value="Genomic_DNA"/>
</dbReference>
<dbReference type="OrthoDB" id="8221510at2"/>
<dbReference type="AlphaFoldDB" id="A0A3L9Z2G7"/>
<dbReference type="InterPro" id="IPR000182">
    <property type="entry name" value="GNAT_dom"/>
</dbReference>